<organism evidence="3">
    <name type="scientific">viral metagenome</name>
    <dbReference type="NCBI Taxonomy" id="1070528"/>
    <lineage>
        <taxon>unclassified sequences</taxon>
        <taxon>metagenomes</taxon>
        <taxon>organismal metagenomes</taxon>
    </lineage>
</organism>
<keyword evidence="2" id="KW-1133">Transmembrane helix</keyword>
<feature type="transmembrane region" description="Helical" evidence="2">
    <location>
        <begin position="190"/>
        <end position="210"/>
    </location>
</feature>
<protein>
    <submittedName>
        <fullName evidence="3">Uncharacterized protein</fullName>
    </submittedName>
</protein>
<proteinExistence type="predicted"/>
<dbReference type="AlphaFoldDB" id="A0A6C0F5N7"/>
<evidence type="ECO:0000256" key="2">
    <source>
        <dbReference type="SAM" id="Phobius"/>
    </source>
</evidence>
<dbReference type="EMBL" id="MN739031">
    <property type="protein sequence ID" value="QHT36171.1"/>
    <property type="molecule type" value="Genomic_DNA"/>
</dbReference>
<accession>A0A6C0F5N7</accession>
<name>A0A6C0F5N7_9ZZZZ</name>
<keyword evidence="2" id="KW-0812">Transmembrane</keyword>
<keyword evidence="1" id="KW-0175">Coiled coil</keyword>
<feature type="coiled-coil region" evidence="1">
    <location>
        <begin position="136"/>
        <end position="163"/>
    </location>
</feature>
<evidence type="ECO:0000256" key="1">
    <source>
        <dbReference type="SAM" id="Coils"/>
    </source>
</evidence>
<evidence type="ECO:0000313" key="3">
    <source>
        <dbReference type="EMBL" id="QHT36171.1"/>
    </source>
</evidence>
<sequence>MSTESCSQLLEEQKQQNVQLEKVQEQITAQLSQTLGTSISALTCGPTCQRENKINELRQKYLDAQTNKLIAPQQVVNAEKEYYTFAEGTAAYDVIRTKELQDQANKLGSLMQENFIEEIYNIELLIKMYNIMLIDADNTLELYNDYEASIEELNEEITGQKTTVVTNDRKTYYESQEIVNLKFWQKIMLFIYYLLVVVFFLGIFLANSSYGFFKKFGIFLLLALYPFYAGIIAKGIMRIITLITDLLPKNIYKTI</sequence>
<feature type="transmembrane region" description="Helical" evidence="2">
    <location>
        <begin position="216"/>
        <end position="233"/>
    </location>
</feature>
<keyword evidence="2" id="KW-0472">Membrane</keyword>
<reference evidence="3" key="1">
    <citation type="journal article" date="2020" name="Nature">
        <title>Giant virus diversity and host interactions through global metagenomics.</title>
        <authorList>
            <person name="Schulz F."/>
            <person name="Roux S."/>
            <person name="Paez-Espino D."/>
            <person name="Jungbluth S."/>
            <person name="Walsh D.A."/>
            <person name="Denef V.J."/>
            <person name="McMahon K.D."/>
            <person name="Konstantinidis K.T."/>
            <person name="Eloe-Fadrosh E.A."/>
            <person name="Kyrpides N.C."/>
            <person name="Woyke T."/>
        </authorList>
    </citation>
    <scope>NUCLEOTIDE SEQUENCE</scope>
    <source>
        <strain evidence="3">GVMAG-M-3300009182-46</strain>
    </source>
</reference>